<sequence length="63" mass="7087">MAILIRLLRISASYSIRKNGPKFPTRGIVRRAFGSIPYGMSVDATWSKDGQRLLWVETGFSTL</sequence>
<organism evidence="2 3">
    <name type="scientific">Rhizobium azibense</name>
    <dbReference type="NCBI Taxonomy" id="1136135"/>
    <lineage>
        <taxon>Bacteria</taxon>
        <taxon>Pseudomonadati</taxon>
        <taxon>Pseudomonadota</taxon>
        <taxon>Alphaproteobacteria</taxon>
        <taxon>Hyphomicrobiales</taxon>
        <taxon>Rhizobiaceae</taxon>
        <taxon>Rhizobium/Agrobacterium group</taxon>
        <taxon>Rhizobium</taxon>
    </lineage>
</organism>
<dbReference type="Proteomes" id="UP000295547">
    <property type="component" value="Unassembled WGS sequence"/>
</dbReference>
<comment type="caution">
    <text evidence="2">The sequence shown here is derived from an EMBL/GenBank/DDBJ whole genome shotgun (WGS) entry which is preliminary data.</text>
</comment>
<evidence type="ECO:0000313" key="2">
    <source>
        <dbReference type="EMBL" id="TCU35145.1"/>
    </source>
</evidence>
<proteinExistence type="predicted"/>
<keyword evidence="4" id="KW-1185">Reference proteome</keyword>
<dbReference type="Proteomes" id="UP000295507">
    <property type="component" value="Unassembled WGS sequence"/>
</dbReference>
<name>A0A4V2VE36_9HYPH</name>
<accession>A0A4V2VE36</accession>
<dbReference type="AlphaFoldDB" id="A0A4V2VE36"/>
<gene>
    <name evidence="2" type="ORF">EV129_110141</name>
    <name evidence="1" type="ORF">EV130_112142</name>
</gene>
<evidence type="ECO:0000313" key="3">
    <source>
        <dbReference type="Proteomes" id="UP000295507"/>
    </source>
</evidence>
<evidence type="ECO:0000313" key="4">
    <source>
        <dbReference type="Proteomes" id="UP000295547"/>
    </source>
</evidence>
<evidence type="ECO:0000313" key="1">
    <source>
        <dbReference type="EMBL" id="TCU20768.1"/>
    </source>
</evidence>
<dbReference type="EMBL" id="SMBJ01000012">
    <property type="protein sequence ID" value="TCU20768.1"/>
    <property type="molecule type" value="Genomic_DNA"/>
</dbReference>
<protein>
    <submittedName>
        <fullName evidence="2">Uncharacterized protein</fullName>
    </submittedName>
</protein>
<reference evidence="3 4" key="1">
    <citation type="submission" date="2019-03" db="EMBL/GenBank/DDBJ databases">
        <title>Genomic Encyclopedia of Type Strains, Phase IV (KMG-V): Genome sequencing to study the core and pangenomes of soil and plant-associated prokaryotes.</title>
        <authorList>
            <person name="Whitman W."/>
        </authorList>
    </citation>
    <scope>NUCLEOTIDE SEQUENCE [LARGE SCALE GENOMIC DNA]</scope>
    <source>
        <strain evidence="1 4">Gr42</strain>
        <strain evidence="2 3">IE4868</strain>
    </source>
</reference>
<dbReference type="EMBL" id="SMBK01000010">
    <property type="protein sequence ID" value="TCU35145.1"/>
    <property type="molecule type" value="Genomic_DNA"/>
</dbReference>
<dbReference type="OrthoDB" id="8401481at2"/>